<accession>A0A284RGJ8</accession>
<organism evidence="1 2">
    <name type="scientific">Armillaria ostoyae</name>
    <name type="common">Armillaria root rot fungus</name>
    <dbReference type="NCBI Taxonomy" id="47428"/>
    <lineage>
        <taxon>Eukaryota</taxon>
        <taxon>Fungi</taxon>
        <taxon>Dikarya</taxon>
        <taxon>Basidiomycota</taxon>
        <taxon>Agaricomycotina</taxon>
        <taxon>Agaricomycetes</taxon>
        <taxon>Agaricomycetidae</taxon>
        <taxon>Agaricales</taxon>
        <taxon>Marasmiineae</taxon>
        <taxon>Physalacriaceae</taxon>
        <taxon>Armillaria</taxon>
    </lineage>
</organism>
<evidence type="ECO:0000313" key="2">
    <source>
        <dbReference type="Proteomes" id="UP000219338"/>
    </source>
</evidence>
<name>A0A284RGJ8_ARMOS</name>
<evidence type="ECO:0000313" key="1">
    <source>
        <dbReference type="EMBL" id="SJL07881.1"/>
    </source>
</evidence>
<proteinExistence type="predicted"/>
<dbReference type="OrthoDB" id="3352776at2759"/>
<sequence>MSLSVSDLTAVAEDLFSDIANNSPSIRLLAHFSQHHTVTIQHSFADCKTPDAYRFTGLNAVRSYFDLLATHYERSAMEKHSMRISAHAGRVILLGSVHWTWRSSRKGWREDFECTIDFDDNLKVISFVMLTTSSPSTCVMRAVDPGPPDISCSRRKKRFDIWWSCLVPSPAVDIEYAFVIPFIYPSCRSNLPLAYTFSTMPPPATVITFKFPIQILKFTCNRHATNN</sequence>
<keyword evidence="2" id="KW-1185">Reference proteome</keyword>
<dbReference type="AlphaFoldDB" id="A0A284RGJ8"/>
<gene>
    <name evidence="1" type="ORF">ARMOST_11236</name>
</gene>
<reference evidence="2" key="1">
    <citation type="journal article" date="2017" name="Nat. Ecol. Evol.">
        <title>Genome expansion and lineage-specific genetic innovations in the forest pathogenic fungi Armillaria.</title>
        <authorList>
            <person name="Sipos G."/>
            <person name="Prasanna A.N."/>
            <person name="Walter M.C."/>
            <person name="O'Connor E."/>
            <person name="Balint B."/>
            <person name="Krizsan K."/>
            <person name="Kiss B."/>
            <person name="Hess J."/>
            <person name="Varga T."/>
            <person name="Slot J."/>
            <person name="Riley R."/>
            <person name="Boka B."/>
            <person name="Rigling D."/>
            <person name="Barry K."/>
            <person name="Lee J."/>
            <person name="Mihaltcheva S."/>
            <person name="LaButti K."/>
            <person name="Lipzen A."/>
            <person name="Waldron R."/>
            <person name="Moloney N.M."/>
            <person name="Sperisen C."/>
            <person name="Kredics L."/>
            <person name="Vagvoelgyi C."/>
            <person name="Patrignani A."/>
            <person name="Fitzpatrick D."/>
            <person name="Nagy I."/>
            <person name="Doyle S."/>
            <person name="Anderson J.B."/>
            <person name="Grigoriev I.V."/>
            <person name="Gueldener U."/>
            <person name="Muensterkoetter M."/>
            <person name="Nagy L.G."/>
        </authorList>
    </citation>
    <scope>NUCLEOTIDE SEQUENCE [LARGE SCALE GENOMIC DNA]</scope>
    <source>
        <strain evidence="2">C18/9</strain>
    </source>
</reference>
<protein>
    <submittedName>
        <fullName evidence="1">Uncharacterized protein</fullName>
    </submittedName>
</protein>
<dbReference type="Proteomes" id="UP000219338">
    <property type="component" value="Unassembled WGS sequence"/>
</dbReference>
<dbReference type="EMBL" id="FUEG01000008">
    <property type="protein sequence ID" value="SJL07881.1"/>
    <property type="molecule type" value="Genomic_DNA"/>
</dbReference>